<keyword evidence="9" id="KW-0539">Nucleus</keyword>
<sequence length="209" mass="23893">MSPNDEFDDDQSGELLGMTEAWSMCNEDIYKIANHIISLAFTHKYYGNAESQRMILGLCDAFFQELDAFGDDLENKTNFNFEKAYKVLVNALGIGNNNSMNDDVLVEEHKSDLFKNCPISRKPITQPVSQIFAAGNYSCDHVFDNTSIMALMKSKKADVVDCPIAACNKRIYRDRLHKDWESITWRRHQQYMKACEEASLLFGESALYL</sequence>
<keyword evidence="12" id="KW-1185">Reference proteome</keyword>
<dbReference type="KEGG" id="bdw:94334877"/>
<proteinExistence type="inferred from homology"/>
<dbReference type="InterPro" id="IPR004181">
    <property type="entry name" value="Znf_MIZ"/>
</dbReference>
<evidence type="ECO:0000256" key="4">
    <source>
        <dbReference type="ARBA" id="ARBA00022679"/>
    </source>
</evidence>
<comment type="similarity">
    <text evidence="3">Belongs to the NSE2 family.</text>
</comment>
<evidence type="ECO:0000256" key="3">
    <source>
        <dbReference type="ARBA" id="ARBA00008212"/>
    </source>
</evidence>
<dbReference type="GO" id="GO:0005634">
    <property type="term" value="C:nucleus"/>
    <property type="evidence" value="ECO:0007669"/>
    <property type="project" value="UniProtKB-SubCell"/>
</dbReference>
<reference evidence="11" key="1">
    <citation type="journal article" date="2023" name="Nat. Microbiol.">
        <title>Babesia duncani multi-omics identifies virulence factors and drug targets.</title>
        <authorList>
            <person name="Singh P."/>
            <person name="Lonardi S."/>
            <person name="Liang Q."/>
            <person name="Vydyam P."/>
            <person name="Khabirova E."/>
            <person name="Fang T."/>
            <person name="Gihaz S."/>
            <person name="Thekkiniath J."/>
            <person name="Munshi M."/>
            <person name="Abel S."/>
            <person name="Ciampossin L."/>
            <person name="Batugedara G."/>
            <person name="Gupta M."/>
            <person name="Lu X.M."/>
            <person name="Lenz T."/>
            <person name="Chakravarty S."/>
            <person name="Cornillot E."/>
            <person name="Hu Y."/>
            <person name="Ma W."/>
            <person name="Gonzalez L.M."/>
            <person name="Sanchez S."/>
            <person name="Estrada K."/>
            <person name="Sanchez-Flores A."/>
            <person name="Montero E."/>
            <person name="Harb O.S."/>
            <person name="Le Roch K.G."/>
            <person name="Mamoun C.B."/>
        </authorList>
    </citation>
    <scope>NUCLEOTIDE SEQUENCE</scope>
    <source>
        <strain evidence="11">WA1</strain>
    </source>
</reference>
<dbReference type="GO" id="GO:0030915">
    <property type="term" value="C:Smc5-Smc6 complex"/>
    <property type="evidence" value="ECO:0007669"/>
    <property type="project" value="InterPro"/>
</dbReference>
<dbReference type="Proteomes" id="UP001214638">
    <property type="component" value="Unassembled WGS sequence"/>
</dbReference>
<evidence type="ECO:0000259" key="10">
    <source>
        <dbReference type="Pfam" id="PF11789"/>
    </source>
</evidence>
<dbReference type="GO" id="GO:0016925">
    <property type="term" value="P:protein sumoylation"/>
    <property type="evidence" value="ECO:0007669"/>
    <property type="project" value="TreeGrafter"/>
</dbReference>
<comment type="pathway">
    <text evidence="2">Protein modification; protein sumoylation.</text>
</comment>
<dbReference type="InterPro" id="IPR026846">
    <property type="entry name" value="Nse2(Mms21)"/>
</dbReference>
<dbReference type="EMBL" id="JALLKP010000001">
    <property type="protein sequence ID" value="KAK2197577.1"/>
    <property type="molecule type" value="Genomic_DNA"/>
</dbReference>
<evidence type="ECO:0000256" key="5">
    <source>
        <dbReference type="ARBA" id="ARBA00022723"/>
    </source>
</evidence>
<evidence type="ECO:0000256" key="6">
    <source>
        <dbReference type="ARBA" id="ARBA00022771"/>
    </source>
</evidence>
<protein>
    <submittedName>
        <fullName evidence="11">Bifunctional Zinc finger</fullName>
    </submittedName>
</protein>
<keyword evidence="7" id="KW-0833">Ubl conjugation pathway</keyword>
<organism evidence="11 12">
    <name type="scientific">Babesia duncani</name>
    <dbReference type="NCBI Taxonomy" id="323732"/>
    <lineage>
        <taxon>Eukaryota</taxon>
        <taxon>Sar</taxon>
        <taxon>Alveolata</taxon>
        <taxon>Apicomplexa</taxon>
        <taxon>Aconoidasida</taxon>
        <taxon>Piroplasmida</taxon>
        <taxon>Babesiidae</taxon>
        <taxon>Babesia</taxon>
    </lineage>
</organism>
<evidence type="ECO:0000256" key="8">
    <source>
        <dbReference type="ARBA" id="ARBA00022833"/>
    </source>
</evidence>
<keyword evidence="8" id="KW-0862">Zinc</keyword>
<evidence type="ECO:0000256" key="1">
    <source>
        <dbReference type="ARBA" id="ARBA00004123"/>
    </source>
</evidence>
<name>A0AAD9UQ68_9APIC</name>
<dbReference type="Pfam" id="PF11789">
    <property type="entry name" value="zf-Nse"/>
    <property type="match status" value="1"/>
</dbReference>
<evidence type="ECO:0000256" key="7">
    <source>
        <dbReference type="ARBA" id="ARBA00022786"/>
    </source>
</evidence>
<keyword evidence="4" id="KW-0808">Transferase</keyword>
<dbReference type="GO" id="GO:0000724">
    <property type="term" value="P:double-strand break repair via homologous recombination"/>
    <property type="evidence" value="ECO:0007669"/>
    <property type="project" value="InterPro"/>
</dbReference>
<comment type="subcellular location">
    <subcellularLocation>
        <location evidence="1">Nucleus</location>
    </subcellularLocation>
</comment>
<keyword evidence="6" id="KW-0863">Zinc-finger</keyword>
<dbReference type="CDD" id="cd16651">
    <property type="entry name" value="SPL-RING_NSE2"/>
    <property type="match status" value="1"/>
</dbReference>
<dbReference type="InterPro" id="IPR013083">
    <property type="entry name" value="Znf_RING/FYVE/PHD"/>
</dbReference>
<dbReference type="GO" id="GO:0061665">
    <property type="term" value="F:SUMO ligase activity"/>
    <property type="evidence" value="ECO:0007669"/>
    <property type="project" value="TreeGrafter"/>
</dbReference>
<dbReference type="AlphaFoldDB" id="A0AAD9UQ68"/>
<gene>
    <name evidence="11" type="ORF">BdWA1_000579</name>
</gene>
<evidence type="ECO:0000313" key="11">
    <source>
        <dbReference type="EMBL" id="KAK2197577.1"/>
    </source>
</evidence>
<keyword evidence="5" id="KW-0479">Metal-binding</keyword>
<dbReference type="Gene3D" id="3.30.40.10">
    <property type="entry name" value="Zinc/RING finger domain, C3HC4 (zinc finger)"/>
    <property type="match status" value="1"/>
</dbReference>
<evidence type="ECO:0000313" key="12">
    <source>
        <dbReference type="Proteomes" id="UP001214638"/>
    </source>
</evidence>
<dbReference type="GO" id="GO:0008270">
    <property type="term" value="F:zinc ion binding"/>
    <property type="evidence" value="ECO:0007669"/>
    <property type="project" value="UniProtKB-KW"/>
</dbReference>
<dbReference type="GeneID" id="94334877"/>
<dbReference type="RefSeq" id="XP_067804419.1">
    <property type="nucleotide sequence ID" value="XM_067945628.1"/>
</dbReference>
<evidence type="ECO:0000256" key="9">
    <source>
        <dbReference type="ARBA" id="ARBA00023242"/>
    </source>
</evidence>
<evidence type="ECO:0000256" key="2">
    <source>
        <dbReference type="ARBA" id="ARBA00004718"/>
    </source>
</evidence>
<comment type="caution">
    <text evidence="11">The sequence shown here is derived from an EMBL/GenBank/DDBJ whole genome shotgun (WGS) entry which is preliminary data.</text>
</comment>
<dbReference type="PANTHER" id="PTHR21330:SF1">
    <property type="entry name" value="E3 SUMO-PROTEIN LIGASE NSE2"/>
    <property type="match status" value="1"/>
</dbReference>
<dbReference type="PANTHER" id="PTHR21330">
    <property type="entry name" value="E3 SUMO-PROTEIN LIGASE NSE2"/>
    <property type="match status" value="1"/>
</dbReference>
<accession>A0AAD9UQ68</accession>
<feature type="domain" description="SP-RING-type" evidence="10">
    <location>
        <begin position="102"/>
        <end position="168"/>
    </location>
</feature>